<dbReference type="AlphaFoldDB" id="A0A4Q1DCX4"/>
<dbReference type="PROSITE" id="PS50112">
    <property type="entry name" value="PAS"/>
    <property type="match status" value="1"/>
</dbReference>
<evidence type="ECO:0000313" key="2">
    <source>
        <dbReference type="EMBL" id="RXK87327.1"/>
    </source>
</evidence>
<dbReference type="Pfam" id="PF08448">
    <property type="entry name" value="PAS_4"/>
    <property type="match status" value="1"/>
</dbReference>
<dbReference type="InterPro" id="IPR013656">
    <property type="entry name" value="PAS_4"/>
</dbReference>
<evidence type="ECO:0000259" key="1">
    <source>
        <dbReference type="PROSITE" id="PS50112"/>
    </source>
</evidence>
<proteinExistence type="predicted"/>
<organism evidence="2 3">
    <name type="scientific">Filimonas effusa</name>
    <dbReference type="NCBI Taxonomy" id="2508721"/>
    <lineage>
        <taxon>Bacteria</taxon>
        <taxon>Pseudomonadati</taxon>
        <taxon>Bacteroidota</taxon>
        <taxon>Chitinophagia</taxon>
        <taxon>Chitinophagales</taxon>
        <taxon>Chitinophagaceae</taxon>
        <taxon>Filimonas</taxon>
    </lineage>
</organism>
<sequence>MNNEALYNSDPASFRVVEMLENIPDNFLSVDQHWQITYVNKAFEKLYRVNRWDITGKSIWDLFPGSLQQGFDYYKNFTHCLEKQEAIEFESYAPFAKIWLYLKVYPITDGLAIYSRDITSQKQLRDKVHADATNLAVLIDHSDDLIWSVDRNVKMLFGNRAFRHCFHSFAGFYPTEGQYLLDTRVPLNMRHLWQKSYTKALKGEALLLNESWAQEANTMHMEINFHPVYNPDGDVMGVNCYVKDVTRHKVNDDLIRAQNESLRKIAWMQSHKMRRPVANLLGIVELMKMDFPERMKGDSLMEALYESVTQVDALTREIVLATKDLGLPD</sequence>
<comment type="caution">
    <text evidence="2">The sequence shown here is derived from an EMBL/GenBank/DDBJ whole genome shotgun (WGS) entry which is preliminary data.</text>
</comment>
<dbReference type="OrthoDB" id="6231665at2"/>
<feature type="domain" description="PAS" evidence="1">
    <location>
        <begin position="12"/>
        <end position="63"/>
    </location>
</feature>
<dbReference type="SUPFAM" id="SSF55785">
    <property type="entry name" value="PYP-like sensor domain (PAS domain)"/>
    <property type="match status" value="2"/>
</dbReference>
<dbReference type="SMART" id="SM00091">
    <property type="entry name" value="PAS"/>
    <property type="match status" value="1"/>
</dbReference>
<dbReference type="RefSeq" id="WP_129003077.1">
    <property type="nucleotide sequence ID" value="NZ_SDHZ01000001.1"/>
</dbReference>
<name>A0A4Q1DCX4_9BACT</name>
<accession>A0A4Q1DCX4</accession>
<dbReference type="InterPro" id="IPR035965">
    <property type="entry name" value="PAS-like_dom_sf"/>
</dbReference>
<gene>
    <name evidence="2" type="ORF">ESB13_11275</name>
</gene>
<dbReference type="Gene3D" id="3.30.450.20">
    <property type="entry name" value="PAS domain"/>
    <property type="match status" value="2"/>
</dbReference>
<dbReference type="Proteomes" id="UP000290545">
    <property type="component" value="Unassembled WGS sequence"/>
</dbReference>
<reference evidence="2 3" key="1">
    <citation type="submission" date="2019-01" db="EMBL/GenBank/DDBJ databases">
        <title>Filimonas sp. strain TTM-71.</title>
        <authorList>
            <person name="Chen W.-M."/>
        </authorList>
    </citation>
    <scope>NUCLEOTIDE SEQUENCE [LARGE SCALE GENOMIC DNA]</scope>
    <source>
        <strain evidence="2 3">TTM-71</strain>
    </source>
</reference>
<dbReference type="CDD" id="cd00130">
    <property type="entry name" value="PAS"/>
    <property type="match status" value="1"/>
</dbReference>
<evidence type="ECO:0000313" key="3">
    <source>
        <dbReference type="Proteomes" id="UP000290545"/>
    </source>
</evidence>
<protein>
    <submittedName>
        <fullName evidence="2">PAS domain S-box protein</fullName>
    </submittedName>
</protein>
<dbReference type="InterPro" id="IPR000014">
    <property type="entry name" value="PAS"/>
</dbReference>
<keyword evidence="3" id="KW-1185">Reference proteome</keyword>
<dbReference type="EMBL" id="SDHZ01000001">
    <property type="protein sequence ID" value="RXK87327.1"/>
    <property type="molecule type" value="Genomic_DNA"/>
</dbReference>
<dbReference type="NCBIfam" id="TIGR00229">
    <property type="entry name" value="sensory_box"/>
    <property type="match status" value="1"/>
</dbReference>